<organism evidence="11 12">
    <name type="scientific">Candidatus Woesebacteria bacterium GW2011_GWB1_39_12</name>
    <dbReference type="NCBI Taxonomy" id="1618574"/>
    <lineage>
        <taxon>Bacteria</taxon>
        <taxon>Candidatus Woeseibacteriota</taxon>
    </lineage>
</organism>
<evidence type="ECO:0000256" key="6">
    <source>
        <dbReference type="ARBA" id="ARBA00023065"/>
    </source>
</evidence>
<comment type="subunit">
    <text evidence="10">F-type ATPases have 2 components, CF(1) - the catalytic core - and CF(0) - the membrane proton channel. CF(1) has five subunits: alpha(3), beta(3), gamma(1), delta(1), epsilon(1). CF(0) has three main subunits: a, b and c.</text>
</comment>
<evidence type="ECO:0000256" key="4">
    <source>
        <dbReference type="ARBA" id="ARBA00022448"/>
    </source>
</evidence>
<dbReference type="PANTHER" id="PTHR11693:SF22">
    <property type="entry name" value="ATP SYNTHASE SUBUNIT GAMMA, MITOCHONDRIAL"/>
    <property type="match status" value="1"/>
</dbReference>
<dbReference type="PRINTS" id="PR00126">
    <property type="entry name" value="ATPASEGAMMA"/>
</dbReference>
<dbReference type="GO" id="GO:0045259">
    <property type="term" value="C:proton-transporting ATP synthase complex"/>
    <property type="evidence" value="ECO:0007669"/>
    <property type="project" value="UniProtKB-KW"/>
</dbReference>
<dbReference type="NCBIfam" id="TIGR01146">
    <property type="entry name" value="ATPsyn_F1gamma"/>
    <property type="match status" value="1"/>
</dbReference>
<dbReference type="GO" id="GO:0005886">
    <property type="term" value="C:plasma membrane"/>
    <property type="evidence" value="ECO:0007669"/>
    <property type="project" value="UniProtKB-SubCell"/>
</dbReference>
<dbReference type="Proteomes" id="UP000033881">
    <property type="component" value="Unassembled WGS sequence"/>
</dbReference>
<evidence type="ECO:0000256" key="10">
    <source>
        <dbReference type="HAMAP-Rule" id="MF_00815"/>
    </source>
</evidence>
<accession>A0A0G0M9U0</accession>
<dbReference type="GO" id="GO:0005524">
    <property type="term" value="F:ATP binding"/>
    <property type="evidence" value="ECO:0007669"/>
    <property type="project" value="UniProtKB-UniRule"/>
</dbReference>
<dbReference type="GO" id="GO:0042777">
    <property type="term" value="P:proton motive force-driven plasma membrane ATP synthesis"/>
    <property type="evidence" value="ECO:0007669"/>
    <property type="project" value="UniProtKB-UniRule"/>
</dbReference>
<dbReference type="GO" id="GO:0046933">
    <property type="term" value="F:proton-transporting ATP synthase activity, rotational mechanism"/>
    <property type="evidence" value="ECO:0007669"/>
    <property type="project" value="UniProtKB-UniRule"/>
</dbReference>
<dbReference type="Pfam" id="PF00231">
    <property type="entry name" value="ATP-synt"/>
    <property type="match status" value="1"/>
</dbReference>
<dbReference type="Gene3D" id="1.10.287.80">
    <property type="entry name" value="ATP synthase, gamma subunit, helix hairpin domain"/>
    <property type="match status" value="1"/>
</dbReference>
<evidence type="ECO:0000256" key="7">
    <source>
        <dbReference type="ARBA" id="ARBA00023136"/>
    </source>
</evidence>
<dbReference type="SUPFAM" id="SSF52943">
    <property type="entry name" value="ATP synthase (F1-ATPase), gamma subunit"/>
    <property type="match status" value="1"/>
</dbReference>
<evidence type="ECO:0000313" key="12">
    <source>
        <dbReference type="Proteomes" id="UP000033881"/>
    </source>
</evidence>
<dbReference type="InterPro" id="IPR035968">
    <property type="entry name" value="ATP_synth_F1_ATPase_gsu"/>
</dbReference>
<dbReference type="InterPro" id="IPR000131">
    <property type="entry name" value="ATP_synth_F1_gsu"/>
</dbReference>
<proteinExistence type="inferred from homology"/>
<dbReference type="STRING" id="1618574.UT24_C0008G0002"/>
<keyword evidence="7 10" id="KW-0472">Membrane</keyword>
<dbReference type="CDD" id="cd12151">
    <property type="entry name" value="F1-ATPase_gamma"/>
    <property type="match status" value="1"/>
</dbReference>
<evidence type="ECO:0000256" key="8">
    <source>
        <dbReference type="ARBA" id="ARBA00023196"/>
    </source>
</evidence>
<evidence type="ECO:0000256" key="9">
    <source>
        <dbReference type="ARBA" id="ARBA00023310"/>
    </source>
</evidence>
<comment type="subcellular location">
    <subcellularLocation>
        <location evidence="10">Cell membrane</location>
        <topology evidence="10">Peripheral membrane protein</topology>
    </subcellularLocation>
    <subcellularLocation>
        <location evidence="2">Membrane</location>
        <topology evidence="2">Peripheral membrane protein</topology>
    </subcellularLocation>
</comment>
<protein>
    <recommendedName>
        <fullName evidence="10">ATP synthase gamma chain</fullName>
    </recommendedName>
    <alternativeName>
        <fullName evidence="10">ATP synthase F1 sector gamma subunit</fullName>
    </alternativeName>
    <alternativeName>
        <fullName evidence="10">F-ATPase gamma subunit</fullName>
    </alternativeName>
</protein>
<dbReference type="AlphaFoldDB" id="A0A0G0M9U0"/>
<dbReference type="EMBL" id="LBWB01000008">
    <property type="protein sequence ID" value="KKR00874.1"/>
    <property type="molecule type" value="Genomic_DNA"/>
</dbReference>
<name>A0A0G0M9U0_9BACT</name>
<keyword evidence="9 10" id="KW-0066">ATP synthesis</keyword>
<comment type="caution">
    <text evidence="11">The sequence shown here is derived from an EMBL/GenBank/DDBJ whole genome shotgun (WGS) entry which is preliminary data.</text>
</comment>
<gene>
    <name evidence="10" type="primary">atpG</name>
    <name evidence="11" type="ORF">UT24_C0008G0002</name>
</gene>
<reference evidence="11 12" key="1">
    <citation type="journal article" date="2015" name="Nature">
        <title>rRNA introns, odd ribosomes, and small enigmatic genomes across a large radiation of phyla.</title>
        <authorList>
            <person name="Brown C.T."/>
            <person name="Hug L.A."/>
            <person name="Thomas B.C."/>
            <person name="Sharon I."/>
            <person name="Castelle C.J."/>
            <person name="Singh A."/>
            <person name="Wilkins M.J."/>
            <person name="Williams K.H."/>
            <person name="Banfield J.F."/>
        </authorList>
    </citation>
    <scope>NUCLEOTIDE SEQUENCE [LARGE SCALE GENOMIC DNA]</scope>
</reference>
<dbReference type="PANTHER" id="PTHR11693">
    <property type="entry name" value="ATP SYNTHASE GAMMA CHAIN"/>
    <property type="match status" value="1"/>
</dbReference>
<keyword evidence="6 10" id="KW-0406">Ion transport</keyword>
<keyword evidence="10" id="KW-1003">Cell membrane</keyword>
<dbReference type="PATRIC" id="fig|1618574.4.peg.567"/>
<dbReference type="Gene3D" id="3.40.1380.10">
    <property type="match status" value="1"/>
</dbReference>
<comment type="similarity">
    <text evidence="3 10">Belongs to the ATPase gamma chain family.</text>
</comment>
<evidence type="ECO:0000256" key="3">
    <source>
        <dbReference type="ARBA" id="ARBA00007681"/>
    </source>
</evidence>
<keyword evidence="5 10" id="KW-0375">Hydrogen ion transport</keyword>
<keyword evidence="4 10" id="KW-0813">Transport</keyword>
<evidence type="ECO:0000256" key="5">
    <source>
        <dbReference type="ARBA" id="ARBA00022781"/>
    </source>
</evidence>
<evidence type="ECO:0000256" key="1">
    <source>
        <dbReference type="ARBA" id="ARBA00003456"/>
    </source>
</evidence>
<comment type="function">
    <text evidence="1 10">Produces ATP from ADP in the presence of a proton gradient across the membrane. The gamma chain is believed to be important in regulating ATPase activity and the flow of protons through the CF(0) complex.</text>
</comment>
<evidence type="ECO:0000256" key="2">
    <source>
        <dbReference type="ARBA" id="ARBA00004170"/>
    </source>
</evidence>
<dbReference type="HAMAP" id="MF_00815">
    <property type="entry name" value="ATP_synth_gamma_bact"/>
    <property type="match status" value="1"/>
</dbReference>
<keyword evidence="8 10" id="KW-0139">CF(1)</keyword>
<evidence type="ECO:0000313" key="11">
    <source>
        <dbReference type="EMBL" id="KKR00874.1"/>
    </source>
</evidence>
<sequence>MADPRLIKKRVSSVKNIGKITKALEMVSASKVQKAQNAAINAKPYARVIYELVSSLAKDKIVEIPLMRIPEEPRTDLYIIVSTNRGLAGSLNTNLFNFLAAYLVQRKTFKHYFVTIGKKGRSFAVSNGELTADFSDQKDIAGLVSAVVKLITDGFVSGSYDAVYIVYSEFINALRQEPKVKHILPISKLELEEEIKKEHFGILGEPVEKLASENTRANYSFEPDPVTVLVSLLPFYIEIQIAESIYESEASEHSARMVAMKNATDNASELFDSLSLEYNKARQALITTEISDITTAQTTIKD</sequence>